<dbReference type="Gene3D" id="3.40.190.10">
    <property type="entry name" value="Periplasmic binding protein-like II"/>
    <property type="match status" value="1"/>
</dbReference>
<dbReference type="PANTHER" id="PTHR43649:SF17">
    <property type="entry name" value="ABC TRANSPORTER SOLUTE BINDING PROTEIN-SUGAR TRANSPORT"/>
    <property type="match status" value="1"/>
</dbReference>
<accession>A0A3D9IUH4</accession>
<dbReference type="Pfam" id="PF01547">
    <property type="entry name" value="SBP_bac_1"/>
    <property type="match status" value="1"/>
</dbReference>
<dbReference type="RefSeq" id="WP_116062973.1">
    <property type="nucleotide sequence ID" value="NZ_QRDZ01000020.1"/>
</dbReference>
<evidence type="ECO:0000313" key="2">
    <source>
        <dbReference type="EMBL" id="RED65307.1"/>
    </source>
</evidence>
<organism evidence="2 3">
    <name type="scientific">Cohnella phaseoli</name>
    <dbReference type="NCBI Taxonomy" id="456490"/>
    <lineage>
        <taxon>Bacteria</taxon>
        <taxon>Bacillati</taxon>
        <taxon>Bacillota</taxon>
        <taxon>Bacilli</taxon>
        <taxon>Bacillales</taxon>
        <taxon>Paenibacillaceae</taxon>
        <taxon>Cohnella</taxon>
    </lineage>
</organism>
<dbReference type="PROSITE" id="PS51257">
    <property type="entry name" value="PROKAR_LIPOPROTEIN"/>
    <property type="match status" value="1"/>
</dbReference>
<dbReference type="SUPFAM" id="SSF53850">
    <property type="entry name" value="Periplasmic binding protein-like II"/>
    <property type="match status" value="1"/>
</dbReference>
<evidence type="ECO:0000313" key="3">
    <source>
        <dbReference type="Proteomes" id="UP000256977"/>
    </source>
</evidence>
<dbReference type="AlphaFoldDB" id="A0A3D9IUH4"/>
<dbReference type="InterPro" id="IPR022627">
    <property type="entry name" value="DUF3502"/>
</dbReference>
<dbReference type="PANTHER" id="PTHR43649">
    <property type="entry name" value="ARABINOSE-BINDING PROTEIN-RELATED"/>
    <property type="match status" value="1"/>
</dbReference>
<dbReference type="Pfam" id="PF12010">
    <property type="entry name" value="DUF3502"/>
    <property type="match status" value="1"/>
</dbReference>
<gene>
    <name evidence="2" type="ORF">DFP98_12056</name>
</gene>
<dbReference type="InterPro" id="IPR050490">
    <property type="entry name" value="Bact_solute-bd_prot1"/>
</dbReference>
<reference evidence="2 3" key="1">
    <citation type="submission" date="2018-07" db="EMBL/GenBank/DDBJ databases">
        <title>Genomic Encyclopedia of Type Strains, Phase III (KMG-III): the genomes of soil and plant-associated and newly described type strains.</title>
        <authorList>
            <person name="Whitman W."/>
        </authorList>
    </citation>
    <scope>NUCLEOTIDE SEQUENCE [LARGE SCALE GENOMIC DNA]</scope>
    <source>
        <strain evidence="2 3">CECT 7287</strain>
    </source>
</reference>
<dbReference type="EMBL" id="QRDZ01000020">
    <property type="protein sequence ID" value="RED65307.1"/>
    <property type="molecule type" value="Genomic_DNA"/>
</dbReference>
<proteinExistence type="predicted"/>
<keyword evidence="3" id="KW-1185">Reference proteome</keyword>
<dbReference type="InterPro" id="IPR006059">
    <property type="entry name" value="SBP"/>
</dbReference>
<feature type="domain" description="DUF3502" evidence="1">
    <location>
        <begin position="454"/>
        <end position="521"/>
    </location>
</feature>
<protein>
    <submittedName>
        <fullName evidence="2">Putative aldouronate transport system substrate-binding protein</fullName>
    </submittedName>
</protein>
<comment type="caution">
    <text evidence="2">The sequence shown here is derived from an EMBL/GenBank/DDBJ whole genome shotgun (WGS) entry which is preliminary data.</text>
</comment>
<sequence length="523" mass="58004">MKKGVKWISVTMALGLTASVIVSGCAKSEEPGAASAGSSGGSAVSAEKTYNGVDVSKEVKIKWLGVGGNQKDKDAVLTEINKRLKEKVNVTLELDSIDWADWYNKYNLVLSSGEDYDVIYAASWTDVAVQTRKGAFKDLTGMLEQNAPTISQNWTEDTWNESKIDGRVFMIPSFSDEYNWNGFLYREDLRKKYNVPEIKTMADMGAYFEAIKQNEKEMVPYKPATDESWTVLAPYVQEKGDQPDVTPPGILSMQVDDQDGSTLAFLSQSPIYAEAFKTIKSWADKGYWPKDSLANKTESCSAFKEGKAAACQGGYWAIELNYKEIMKAHPDWEIGSYAAKVGGKYFPKPPSIKNGVAILNSSKNAERALMTIDAIYSDPELWTLCMYGIQGRNYDIDANGAKTLPEGSQSTDYEGTYFSGMRYKLVNPFKDDPSSPNAALKEEYAKIAHFPKLGSFVFNSEPVKNEYAAISAVKEKYNPSLSLGLVSDVDKVLADYDKEMKAAGADKVMAEYKKQMQEWLAKN</sequence>
<dbReference type="OrthoDB" id="1988587at2"/>
<dbReference type="Proteomes" id="UP000256977">
    <property type="component" value="Unassembled WGS sequence"/>
</dbReference>
<evidence type="ECO:0000259" key="1">
    <source>
        <dbReference type="Pfam" id="PF12010"/>
    </source>
</evidence>
<name>A0A3D9IUH4_9BACL</name>